<evidence type="ECO:0000313" key="12">
    <source>
        <dbReference type="EMBL" id="URJ33134.1"/>
    </source>
</evidence>
<dbReference type="PANTHER" id="PTHR43507:SF1">
    <property type="entry name" value="NADH-UBIQUINONE OXIDOREDUCTASE CHAIN 4"/>
    <property type="match status" value="1"/>
</dbReference>
<dbReference type="GO" id="GO:0016491">
    <property type="term" value="F:oxidoreductase activity"/>
    <property type="evidence" value="ECO:0007669"/>
    <property type="project" value="UniProtKB-KW"/>
</dbReference>
<evidence type="ECO:0000256" key="9">
    <source>
        <dbReference type="RuleBase" id="RU000320"/>
    </source>
</evidence>
<feature type="transmembrane region" description="Helical" evidence="10">
    <location>
        <begin position="473"/>
        <end position="492"/>
    </location>
</feature>
<evidence type="ECO:0000256" key="8">
    <source>
        <dbReference type="ARBA" id="ARBA00032798"/>
    </source>
</evidence>
<comment type="similarity">
    <text evidence="2">Belongs to the complex I subunit 4 family.</text>
</comment>
<evidence type="ECO:0000256" key="6">
    <source>
        <dbReference type="ARBA" id="ARBA00023136"/>
    </source>
</evidence>
<reference evidence="12" key="1">
    <citation type="submission" date="2022-05" db="EMBL/GenBank/DDBJ databases">
        <title>Impact of host demography and evolutionary history on endosymbiont molecular evolution: a test in carpenter ants (Genus Camponotus) and their Blochmannia endosymbionts.</title>
        <authorList>
            <person name="Manthey J.D."/>
            <person name="Giron J.C."/>
            <person name="Hruska J.P."/>
        </authorList>
    </citation>
    <scope>NUCLEOTIDE SEQUENCE</scope>
    <source>
        <strain evidence="12">C-005</strain>
    </source>
</reference>
<keyword evidence="12" id="KW-0560">Oxidoreductase</keyword>
<evidence type="ECO:0000256" key="10">
    <source>
        <dbReference type="SAM" id="Phobius"/>
    </source>
</evidence>
<evidence type="ECO:0000256" key="7">
    <source>
        <dbReference type="ARBA" id="ARBA00031584"/>
    </source>
</evidence>
<accession>A0ABY4SVE9</accession>
<feature type="transmembrane region" description="Helical" evidence="10">
    <location>
        <begin position="144"/>
        <end position="163"/>
    </location>
</feature>
<feature type="transmembrane region" description="Helical" evidence="10">
    <location>
        <begin position="223"/>
        <end position="248"/>
    </location>
</feature>
<dbReference type="Proteomes" id="UP001056622">
    <property type="component" value="Chromosome"/>
</dbReference>
<feature type="domain" description="NADH:quinone oxidoreductase/Mrp antiporter transmembrane" evidence="11">
    <location>
        <begin position="138"/>
        <end position="435"/>
    </location>
</feature>
<dbReference type="InterPro" id="IPR003918">
    <property type="entry name" value="NADH_UbQ_OxRdtase"/>
</dbReference>
<proteinExistence type="inferred from homology"/>
<gene>
    <name evidence="12" type="primary">nuoM</name>
    <name evidence="12" type="ORF">M9408_00765</name>
</gene>
<name>A0ABY4SVE9_9ENTR</name>
<feature type="transmembrane region" description="Helical" evidence="10">
    <location>
        <begin position="85"/>
        <end position="107"/>
    </location>
</feature>
<feature type="transmembrane region" description="Helical" evidence="10">
    <location>
        <begin position="119"/>
        <end position="138"/>
    </location>
</feature>
<sequence length="517" mass="58879">MLLLILIFIPFSFGLLCWQSERIGYWMPRWVALSGIGTTFFITLFIWKNKFNNVLNVYSTGYVFPQWELEYIYPWIPRFGINFHLALDGFSLLMVTLSGFLGCMAVLCSWCEINRYQGLFYLNLLWILSGVIGVFLSIDMFLFFFFWEIMLVPMYFLISLWGHKEVNRSDRINTATKFFVYTQFSGLLMLISIITLVSINYNINGVWSFSYQDLLNTMLSSNMEYLIMLGFFFAFAVKMPIVPFHAWLPDVHSQAPTAGSVDLAGILLKTAAYGFFRFILPLFPCASKSFASIAMCLGLLNIFYGAFMAFAQTDVKRLIAYASISHMGFVLIAIYSGVPLSYQGAVVQMISHSLSAAGMFILFGQLYERINTRDMRLMGGLWSRSYLIPAFSLCFSVATLGLPGTGNFIGEVAILFGNFKAAPIITILACFGIIFSSIYSLILIQRMYYGPTLISIDSRSKLLTNMTLREKSIIIILLLCIFLLGFFPQYILDTSRITMQSIDVWLKEYNYSNIITL</sequence>
<feature type="transmembrane region" description="Helical" evidence="10">
    <location>
        <begin position="344"/>
        <end position="366"/>
    </location>
</feature>
<dbReference type="PRINTS" id="PR01437">
    <property type="entry name" value="NUOXDRDTASE4"/>
</dbReference>
<evidence type="ECO:0000256" key="3">
    <source>
        <dbReference type="ARBA" id="ARBA00019906"/>
    </source>
</evidence>
<feature type="transmembrane region" description="Helical" evidence="10">
    <location>
        <begin position="289"/>
        <end position="311"/>
    </location>
</feature>
<dbReference type="PANTHER" id="PTHR43507">
    <property type="entry name" value="NADH-UBIQUINONE OXIDOREDUCTASE CHAIN 4"/>
    <property type="match status" value="1"/>
</dbReference>
<protein>
    <recommendedName>
        <fullName evidence="3">NADH-quinone oxidoreductase subunit M</fullName>
    </recommendedName>
    <alternativeName>
        <fullName evidence="7">NADH dehydrogenase I subunit M</fullName>
    </alternativeName>
    <alternativeName>
        <fullName evidence="8">NDH-1 subunit M</fullName>
    </alternativeName>
</protein>
<evidence type="ECO:0000256" key="2">
    <source>
        <dbReference type="ARBA" id="ARBA00009025"/>
    </source>
</evidence>
<feature type="transmembrane region" description="Helical" evidence="10">
    <location>
        <begin position="260"/>
        <end position="283"/>
    </location>
</feature>
<keyword evidence="6 10" id="KW-0472">Membrane</keyword>
<dbReference type="InterPro" id="IPR010227">
    <property type="entry name" value="NADH_Q_OxRdtase_chainM/4"/>
</dbReference>
<keyword evidence="13" id="KW-1185">Reference proteome</keyword>
<feature type="transmembrane region" description="Helical" evidence="10">
    <location>
        <begin position="421"/>
        <end position="444"/>
    </location>
</feature>
<evidence type="ECO:0000256" key="5">
    <source>
        <dbReference type="ARBA" id="ARBA00022989"/>
    </source>
</evidence>
<keyword evidence="4 9" id="KW-0812">Transmembrane</keyword>
<feature type="transmembrane region" description="Helical" evidence="10">
    <location>
        <begin position="386"/>
        <end position="409"/>
    </location>
</feature>
<dbReference type="EMBL" id="CP097763">
    <property type="protein sequence ID" value="URJ33134.1"/>
    <property type="molecule type" value="Genomic_DNA"/>
</dbReference>
<dbReference type="InterPro" id="IPR001750">
    <property type="entry name" value="ND/Mrp_TM"/>
</dbReference>
<dbReference type="RefSeq" id="WP_250257301.1">
    <property type="nucleotide sequence ID" value="NZ_CP097763.1"/>
</dbReference>
<evidence type="ECO:0000256" key="1">
    <source>
        <dbReference type="ARBA" id="ARBA00004127"/>
    </source>
</evidence>
<evidence type="ECO:0000313" key="13">
    <source>
        <dbReference type="Proteomes" id="UP001056622"/>
    </source>
</evidence>
<dbReference type="Pfam" id="PF00361">
    <property type="entry name" value="Proton_antipo_M"/>
    <property type="match status" value="1"/>
</dbReference>
<feature type="transmembrane region" description="Helical" evidence="10">
    <location>
        <begin position="184"/>
        <end position="203"/>
    </location>
</feature>
<evidence type="ECO:0000259" key="11">
    <source>
        <dbReference type="Pfam" id="PF00361"/>
    </source>
</evidence>
<dbReference type="NCBIfam" id="NF004498">
    <property type="entry name" value="PRK05846.1-1"/>
    <property type="match status" value="1"/>
</dbReference>
<dbReference type="NCBIfam" id="TIGR01972">
    <property type="entry name" value="NDH_I_M"/>
    <property type="match status" value="1"/>
</dbReference>
<comment type="subcellular location">
    <subcellularLocation>
        <location evidence="1">Endomembrane system</location>
        <topology evidence="1">Multi-pass membrane protein</topology>
    </subcellularLocation>
    <subcellularLocation>
        <location evidence="9">Membrane</location>
        <topology evidence="9">Multi-pass membrane protein</topology>
    </subcellularLocation>
</comment>
<keyword evidence="5 10" id="KW-1133">Transmembrane helix</keyword>
<feature type="transmembrane region" description="Helical" evidence="10">
    <location>
        <begin position="30"/>
        <end position="47"/>
    </location>
</feature>
<organism evidence="12 13">
    <name type="scientific">Candidatus Blochmannia vicinus</name>
    <name type="common">nom. nud.</name>
    <dbReference type="NCBI Taxonomy" id="251540"/>
    <lineage>
        <taxon>Bacteria</taxon>
        <taxon>Pseudomonadati</taxon>
        <taxon>Pseudomonadota</taxon>
        <taxon>Gammaproteobacteria</taxon>
        <taxon>Enterobacterales</taxon>
        <taxon>Enterobacteriaceae</taxon>
        <taxon>ant endosymbionts</taxon>
        <taxon>Candidatus Blochmanniella</taxon>
    </lineage>
</organism>
<feature type="transmembrane region" description="Helical" evidence="10">
    <location>
        <begin position="318"/>
        <end position="338"/>
    </location>
</feature>
<evidence type="ECO:0000256" key="4">
    <source>
        <dbReference type="ARBA" id="ARBA00022692"/>
    </source>
</evidence>